<keyword evidence="2" id="KW-1185">Reference proteome</keyword>
<reference evidence="1" key="1">
    <citation type="submission" date="2019-04" db="EMBL/GenBank/DDBJ databases">
        <authorList>
            <person name="Alioto T."/>
            <person name="Alioto T."/>
        </authorList>
    </citation>
    <scope>NUCLEOTIDE SEQUENCE [LARGE SCALE GENOMIC DNA]</scope>
</reference>
<proteinExistence type="predicted"/>
<dbReference type="AlphaFoldDB" id="A0A5E4BZ91"/>
<accession>A0A5E4BZ91</accession>
<organism evidence="1 2">
    <name type="scientific">Marmota monax</name>
    <name type="common">Woodchuck</name>
    <dbReference type="NCBI Taxonomy" id="9995"/>
    <lineage>
        <taxon>Eukaryota</taxon>
        <taxon>Metazoa</taxon>
        <taxon>Chordata</taxon>
        <taxon>Craniata</taxon>
        <taxon>Vertebrata</taxon>
        <taxon>Euteleostomi</taxon>
        <taxon>Mammalia</taxon>
        <taxon>Eutheria</taxon>
        <taxon>Euarchontoglires</taxon>
        <taxon>Glires</taxon>
        <taxon>Rodentia</taxon>
        <taxon>Sciuromorpha</taxon>
        <taxon>Sciuridae</taxon>
        <taxon>Xerinae</taxon>
        <taxon>Marmotini</taxon>
        <taxon>Marmota</taxon>
    </lineage>
</organism>
<evidence type="ECO:0000313" key="1">
    <source>
        <dbReference type="EMBL" id="VTJ73992.1"/>
    </source>
</evidence>
<sequence>GAKNLMFRSTAGQGLIEPLGQITAGSESCFLTLQNGMASWAFPYTPSPEVSRANR</sequence>
<feature type="non-terminal residue" evidence="1">
    <location>
        <position position="55"/>
    </location>
</feature>
<dbReference type="EMBL" id="CABDUW010000708">
    <property type="protein sequence ID" value="VTJ73992.1"/>
    <property type="molecule type" value="Genomic_DNA"/>
</dbReference>
<comment type="caution">
    <text evidence="1">The sequence shown here is derived from an EMBL/GenBank/DDBJ whole genome shotgun (WGS) entry which is preliminary data.</text>
</comment>
<feature type="non-terminal residue" evidence="1">
    <location>
        <position position="1"/>
    </location>
</feature>
<name>A0A5E4BZ91_MARMO</name>
<gene>
    <name evidence="1" type="ORF">MONAX_5E036066</name>
</gene>
<evidence type="ECO:0000313" key="2">
    <source>
        <dbReference type="Proteomes" id="UP000335636"/>
    </source>
</evidence>
<protein>
    <submittedName>
        <fullName evidence="1">Uncharacterized protein</fullName>
    </submittedName>
</protein>
<dbReference type="Proteomes" id="UP000335636">
    <property type="component" value="Unassembled WGS sequence"/>
</dbReference>